<proteinExistence type="predicted"/>
<dbReference type="Proteomes" id="UP000014500">
    <property type="component" value="Unassembled WGS sequence"/>
</dbReference>
<dbReference type="InterPro" id="IPR050688">
    <property type="entry name" value="Zinc_finger/UBP_domain"/>
</dbReference>
<dbReference type="GO" id="GO:0008270">
    <property type="term" value="F:zinc ion binding"/>
    <property type="evidence" value="ECO:0007669"/>
    <property type="project" value="UniProtKB-KW"/>
</dbReference>
<keyword evidence="9" id="KW-1185">Reference proteome</keyword>
<dbReference type="OMA" id="ECCDILF"/>
<evidence type="ECO:0000259" key="7">
    <source>
        <dbReference type="PROSITE" id="PS50157"/>
    </source>
</evidence>
<reference evidence="9" key="1">
    <citation type="submission" date="2011-05" db="EMBL/GenBank/DDBJ databases">
        <authorList>
            <person name="Richards S.R."/>
            <person name="Qu J."/>
            <person name="Jiang H."/>
            <person name="Jhangiani S.N."/>
            <person name="Agravi P."/>
            <person name="Goodspeed R."/>
            <person name="Gross S."/>
            <person name="Mandapat C."/>
            <person name="Jackson L."/>
            <person name="Mathew T."/>
            <person name="Pu L."/>
            <person name="Thornton R."/>
            <person name="Saada N."/>
            <person name="Wilczek-Boney K.B."/>
            <person name="Lee S."/>
            <person name="Kovar C."/>
            <person name="Wu Y."/>
            <person name="Scherer S.E."/>
            <person name="Worley K.C."/>
            <person name="Muzny D.M."/>
            <person name="Gibbs R."/>
        </authorList>
    </citation>
    <scope>NUCLEOTIDE SEQUENCE</scope>
    <source>
        <strain evidence="9">Brora</strain>
    </source>
</reference>
<keyword evidence="4" id="KW-0862">Zinc</keyword>
<evidence type="ECO:0000256" key="5">
    <source>
        <dbReference type="PROSITE-ProRule" id="PRU00042"/>
    </source>
</evidence>
<dbReference type="AlphaFoldDB" id="T1IGQ5"/>
<dbReference type="HOGENOM" id="CLU_1070872_0_0_1"/>
<evidence type="ECO:0000256" key="4">
    <source>
        <dbReference type="ARBA" id="ARBA00022833"/>
    </source>
</evidence>
<feature type="compositionally biased region" description="Polar residues" evidence="6">
    <location>
        <begin position="222"/>
        <end position="231"/>
    </location>
</feature>
<dbReference type="GO" id="GO:0010468">
    <property type="term" value="P:regulation of gene expression"/>
    <property type="evidence" value="ECO:0007669"/>
    <property type="project" value="TreeGrafter"/>
</dbReference>
<name>T1IGQ5_STRMM</name>
<evidence type="ECO:0000313" key="8">
    <source>
        <dbReference type="EnsemblMetazoa" id="SMAR000002-PA"/>
    </source>
</evidence>
<accession>T1IGQ5</accession>
<dbReference type="InterPro" id="IPR036236">
    <property type="entry name" value="Znf_C2H2_sf"/>
</dbReference>
<dbReference type="PANTHER" id="PTHR24403:SF67">
    <property type="entry name" value="FI01116P-RELATED"/>
    <property type="match status" value="1"/>
</dbReference>
<dbReference type="PROSITE" id="PS00028">
    <property type="entry name" value="ZINC_FINGER_C2H2_1"/>
    <property type="match status" value="1"/>
</dbReference>
<dbReference type="FunFam" id="3.30.160.60:FF:001967">
    <property type="entry name" value="Ras-responsive element-binding protein"/>
    <property type="match status" value="1"/>
</dbReference>
<dbReference type="eggNOG" id="KOG1721">
    <property type="taxonomic scope" value="Eukaryota"/>
</dbReference>
<protein>
    <recommendedName>
        <fullName evidence="7">C2H2-type domain-containing protein</fullName>
    </recommendedName>
</protein>
<organism evidence="8 9">
    <name type="scientific">Strigamia maritima</name>
    <name type="common">European centipede</name>
    <name type="synonym">Geophilus maritimus</name>
    <dbReference type="NCBI Taxonomy" id="126957"/>
    <lineage>
        <taxon>Eukaryota</taxon>
        <taxon>Metazoa</taxon>
        <taxon>Ecdysozoa</taxon>
        <taxon>Arthropoda</taxon>
        <taxon>Myriapoda</taxon>
        <taxon>Chilopoda</taxon>
        <taxon>Pleurostigmophora</taxon>
        <taxon>Geophilomorpha</taxon>
        <taxon>Linotaeniidae</taxon>
        <taxon>Strigamia</taxon>
    </lineage>
</organism>
<reference evidence="8" key="2">
    <citation type="submission" date="2015-02" db="UniProtKB">
        <authorList>
            <consortium name="EnsemblMetazoa"/>
        </authorList>
    </citation>
    <scope>IDENTIFICATION</scope>
</reference>
<sequence>MKRTFRKRKYQQKKEKIEKNVSKRESDVLKTRHVFRCPICLYHTNRSSNLKRHQHVMHNIFDVPVECCDILFSTKSELKKHTLSSHQEGYACKYFNCNKVFERRSLLKRHQCVHTGEKRFTCNDCDYKTSHRSNLSRHCEIKSHELKQLNGDAARESSQENSSSENSEAQSADENSSSDGFDGQCEQSEVTFDDMSKSKMKSVRSKKHLMETTTEKNEVVHSPSSTPTQNTATIFKYSSGWMHFISPELQLYPGNPFYPE</sequence>
<feature type="region of interest" description="Disordered" evidence="6">
    <location>
        <begin position="150"/>
        <end position="231"/>
    </location>
</feature>
<dbReference type="PANTHER" id="PTHR24403">
    <property type="entry name" value="ZINC FINGER PROTEIN"/>
    <property type="match status" value="1"/>
</dbReference>
<evidence type="ECO:0000313" key="9">
    <source>
        <dbReference type="Proteomes" id="UP000014500"/>
    </source>
</evidence>
<dbReference type="STRING" id="126957.T1IGQ5"/>
<dbReference type="InterPro" id="IPR013087">
    <property type="entry name" value="Znf_C2H2_type"/>
</dbReference>
<keyword evidence="3 5" id="KW-0863">Zinc-finger</keyword>
<dbReference type="EnsemblMetazoa" id="SMAR000002-RA">
    <property type="protein sequence ID" value="SMAR000002-PA"/>
    <property type="gene ID" value="SMAR000002"/>
</dbReference>
<dbReference type="EMBL" id="JH429549">
    <property type="status" value="NOT_ANNOTATED_CDS"/>
    <property type="molecule type" value="Genomic_DNA"/>
</dbReference>
<feature type="domain" description="C2H2-type" evidence="7">
    <location>
        <begin position="35"/>
        <end position="58"/>
    </location>
</feature>
<feature type="compositionally biased region" description="Basic and acidic residues" evidence="6">
    <location>
        <begin position="208"/>
        <end position="219"/>
    </location>
</feature>
<feature type="compositionally biased region" description="Basic residues" evidence="6">
    <location>
        <begin position="198"/>
        <end position="207"/>
    </location>
</feature>
<dbReference type="Gene3D" id="3.30.160.60">
    <property type="entry name" value="Classic Zinc Finger"/>
    <property type="match status" value="3"/>
</dbReference>
<dbReference type="PROSITE" id="PS50157">
    <property type="entry name" value="ZINC_FINGER_C2H2_2"/>
    <property type="match status" value="3"/>
</dbReference>
<feature type="compositionally biased region" description="Low complexity" evidence="6">
    <location>
        <begin position="159"/>
        <end position="179"/>
    </location>
</feature>
<dbReference type="PhylomeDB" id="T1IGQ5"/>
<evidence type="ECO:0000256" key="3">
    <source>
        <dbReference type="ARBA" id="ARBA00022771"/>
    </source>
</evidence>
<keyword evidence="2" id="KW-0677">Repeat</keyword>
<dbReference type="SUPFAM" id="SSF57667">
    <property type="entry name" value="beta-beta-alpha zinc fingers"/>
    <property type="match status" value="2"/>
</dbReference>
<keyword evidence="1" id="KW-0479">Metal-binding</keyword>
<evidence type="ECO:0000256" key="6">
    <source>
        <dbReference type="SAM" id="MobiDB-lite"/>
    </source>
</evidence>
<feature type="domain" description="C2H2-type" evidence="7">
    <location>
        <begin position="120"/>
        <end position="149"/>
    </location>
</feature>
<dbReference type="GO" id="GO:0005634">
    <property type="term" value="C:nucleus"/>
    <property type="evidence" value="ECO:0007669"/>
    <property type="project" value="TreeGrafter"/>
</dbReference>
<dbReference type="Pfam" id="PF00096">
    <property type="entry name" value="zf-C2H2"/>
    <property type="match status" value="1"/>
</dbReference>
<feature type="domain" description="C2H2-type" evidence="7">
    <location>
        <begin position="90"/>
        <end position="119"/>
    </location>
</feature>
<dbReference type="SMART" id="SM00355">
    <property type="entry name" value="ZnF_C2H2"/>
    <property type="match status" value="4"/>
</dbReference>
<evidence type="ECO:0000256" key="1">
    <source>
        <dbReference type="ARBA" id="ARBA00022723"/>
    </source>
</evidence>
<evidence type="ECO:0000256" key="2">
    <source>
        <dbReference type="ARBA" id="ARBA00022737"/>
    </source>
</evidence>